<proteinExistence type="predicted"/>
<dbReference type="EMBL" id="DS547098">
    <property type="protein sequence ID" value="EDR09992.1"/>
    <property type="molecule type" value="Genomic_DNA"/>
</dbReference>
<dbReference type="InParanoid" id="B0D5C2"/>
<dbReference type="Proteomes" id="UP000001194">
    <property type="component" value="Unassembled WGS sequence"/>
</dbReference>
<protein>
    <submittedName>
        <fullName evidence="1">Predicted protein</fullName>
    </submittedName>
</protein>
<keyword evidence="2" id="KW-1185">Reference proteome</keyword>
<dbReference type="HOGENOM" id="CLU_027357_0_0_1"/>
<dbReference type="AlphaFoldDB" id="B0D5C2"/>
<gene>
    <name evidence="1" type="ORF">LACBIDRAFT_293668</name>
</gene>
<evidence type="ECO:0000313" key="2">
    <source>
        <dbReference type="Proteomes" id="UP000001194"/>
    </source>
</evidence>
<dbReference type="KEGG" id="lbc:LACBIDRAFT_293668"/>
<reference evidence="1 2" key="1">
    <citation type="journal article" date="2008" name="Nature">
        <title>The genome of Laccaria bicolor provides insights into mycorrhizal symbiosis.</title>
        <authorList>
            <person name="Martin F."/>
            <person name="Aerts A."/>
            <person name="Ahren D."/>
            <person name="Brun A."/>
            <person name="Danchin E.G.J."/>
            <person name="Duchaussoy F."/>
            <person name="Gibon J."/>
            <person name="Kohler A."/>
            <person name="Lindquist E."/>
            <person name="Pereda V."/>
            <person name="Salamov A."/>
            <person name="Shapiro H.J."/>
            <person name="Wuyts J."/>
            <person name="Blaudez D."/>
            <person name="Buee M."/>
            <person name="Brokstein P."/>
            <person name="Canbaeck B."/>
            <person name="Cohen D."/>
            <person name="Courty P.E."/>
            <person name="Coutinho P.M."/>
            <person name="Delaruelle C."/>
            <person name="Detter J.C."/>
            <person name="Deveau A."/>
            <person name="DiFazio S."/>
            <person name="Duplessis S."/>
            <person name="Fraissinet-Tachet L."/>
            <person name="Lucic E."/>
            <person name="Frey-Klett P."/>
            <person name="Fourrey C."/>
            <person name="Feussner I."/>
            <person name="Gay G."/>
            <person name="Grimwood J."/>
            <person name="Hoegger P.J."/>
            <person name="Jain P."/>
            <person name="Kilaru S."/>
            <person name="Labbe J."/>
            <person name="Lin Y.C."/>
            <person name="Legue V."/>
            <person name="Le Tacon F."/>
            <person name="Marmeisse R."/>
            <person name="Melayah D."/>
            <person name="Montanini B."/>
            <person name="Muratet M."/>
            <person name="Nehls U."/>
            <person name="Niculita-Hirzel H."/>
            <person name="Oudot-Le Secq M.P."/>
            <person name="Peter M."/>
            <person name="Quesneville H."/>
            <person name="Rajashekar B."/>
            <person name="Reich M."/>
            <person name="Rouhier N."/>
            <person name="Schmutz J."/>
            <person name="Yin T."/>
            <person name="Chalot M."/>
            <person name="Henrissat B."/>
            <person name="Kuees U."/>
            <person name="Lucas S."/>
            <person name="Van de Peer Y."/>
            <person name="Podila G.K."/>
            <person name="Polle A."/>
            <person name="Pukkila P.J."/>
            <person name="Richardson P.M."/>
            <person name="Rouze P."/>
            <person name="Sanders I.R."/>
            <person name="Stajich J.E."/>
            <person name="Tunlid A."/>
            <person name="Tuskan G."/>
            <person name="Grigoriev I.V."/>
        </authorList>
    </citation>
    <scope>NUCLEOTIDE SEQUENCE [LARGE SCALE GENOMIC DNA]</scope>
    <source>
        <strain evidence="2">S238N-H82 / ATCC MYA-4686</strain>
    </source>
</reference>
<evidence type="ECO:0000313" key="1">
    <source>
        <dbReference type="EMBL" id="EDR09992.1"/>
    </source>
</evidence>
<dbReference type="RefSeq" id="XP_001879377.1">
    <property type="nucleotide sequence ID" value="XM_001879342.1"/>
</dbReference>
<organism evidence="2">
    <name type="scientific">Laccaria bicolor (strain S238N-H82 / ATCC MYA-4686)</name>
    <name type="common">Bicoloured deceiver</name>
    <name type="synonym">Laccaria laccata var. bicolor</name>
    <dbReference type="NCBI Taxonomy" id="486041"/>
    <lineage>
        <taxon>Eukaryota</taxon>
        <taxon>Fungi</taxon>
        <taxon>Dikarya</taxon>
        <taxon>Basidiomycota</taxon>
        <taxon>Agaricomycotina</taxon>
        <taxon>Agaricomycetes</taxon>
        <taxon>Agaricomycetidae</taxon>
        <taxon>Agaricales</taxon>
        <taxon>Agaricineae</taxon>
        <taxon>Hydnangiaceae</taxon>
        <taxon>Laccaria</taxon>
    </lineage>
</organism>
<dbReference type="OrthoDB" id="2635672at2759"/>
<dbReference type="GeneID" id="6075072"/>
<sequence length="557" mass="63233">MTCRVLHYAALAAFFEGDDLKGLANGLVFLHRPPTARKTLQALRMALFVEKVNKIHYYLNPGLDNLLGEVRELRRLVARLLSVDQVQLHFLTFDSCLANRPTKYQPTNGERPKLDVDIWRREFGSMLDQFLVKGCKKLRITGGSRIRTIYTYPRETMEPVMPLSSRDVEQMNSRLASSLQPWKRKRGKLTSRTLFGWLSRKLTSLFCNAPVSCGPGIKPFLHEFYVHCEMMLQPPFLEWTLSTLQLNGECITTLSFKCIDIALEVWSDFFAAVTFPSLSKFEIRSDLFKRPQGPEFPCIESFLIRHPSITLLHLDNLLIPSTFPLAQESILPNLYNLVAHPAYVSWLLSSPNPLRGLGFITLSSEYYPAQGFEYAHFNDALASMARNVGQVRLNFWFRSKNGVDAWFQDHVEIGCELSAVSQLTEINNLAIYSSWCVDFSEPTKGNRAGYVGWWFCQGDHVEVPPYQKCCDKLSVAFSKVVVWTNIGQTLETCRMLTRKLEAIVRRGGLITCTGQSVLHLNIEPADSLKFLSSLRSYSSLTVCGVVLTLRQQAGPSF</sequence>
<name>B0D5C2_LACBS</name>
<accession>B0D5C2</accession>